<evidence type="ECO:0000313" key="5">
    <source>
        <dbReference type="EMBL" id="MBB4967363.1"/>
    </source>
</evidence>
<evidence type="ECO:0000259" key="4">
    <source>
        <dbReference type="Pfam" id="PF08545"/>
    </source>
</evidence>
<evidence type="ECO:0000256" key="1">
    <source>
        <dbReference type="ARBA" id="ARBA00022679"/>
    </source>
</evidence>
<dbReference type="Gene3D" id="3.40.47.10">
    <property type="match status" value="2"/>
</dbReference>
<evidence type="ECO:0000313" key="6">
    <source>
        <dbReference type="Proteomes" id="UP000542674"/>
    </source>
</evidence>
<evidence type="ECO:0000259" key="3">
    <source>
        <dbReference type="Pfam" id="PF08541"/>
    </source>
</evidence>
<dbReference type="RefSeq" id="WP_184672010.1">
    <property type="nucleotide sequence ID" value="NZ_BAABAI010000009.1"/>
</dbReference>
<name>A0A7W7T6A3_9PSEU</name>
<reference evidence="5 6" key="1">
    <citation type="submission" date="2020-08" db="EMBL/GenBank/DDBJ databases">
        <title>Sequencing the genomes of 1000 actinobacteria strains.</title>
        <authorList>
            <person name="Klenk H.-P."/>
        </authorList>
    </citation>
    <scope>NUCLEOTIDE SEQUENCE [LARGE SCALE GENOMIC DNA]</scope>
    <source>
        <strain evidence="5 6">DSM 45084</strain>
    </source>
</reference>
<keyword evidence="6" id="KW-1185">Reference proteome</keyword>
<dbReference type="EMBL" id="JACHJS010000001">
    <property type="protein sequence ID" value="MBB4967363.1"/>
    <property type="molecule type" value="Genomic_DNA"/>
</dbReference>
<dbReference type="InterPro" id="IPR016039">
    <property type="entry name" value="Thiolase-like"/>
</dbReference>
<feature type="domain" description="Beta-ketoacyl-[acyl-carrier-protein] synthase III N-terminal" evidence="4">
    <location>
        <begin position="108"/>
        <end position="186"/>
    </location>
</feature>
<dbReference type="Pfam" id="PF08541">
    <property type="entry name" value="ACP_syn_III_C"/>
    <property type="match status" value="1"/>
</dbReference>
<dbReference type="PANTHER" id="PTHR34069:SF2">
    <property type="entry name" value="BETA-KETOACYL-[ACYL-CARRIER-PROTEIN] SYNTHASE III"/>
    <property type="match status" value="1"/>
</dbReference>
<dbReference type="CDD" id="cd00827">
    <property type="entry name" value="init_cond_enzymes"/>
    <property type="match status" value="1"/>
</dbReference>
<accession>A0A7W7T6A3</accession>
<keyword evidence="1 5" id="KW-0808">Transferase</keyword>
<dbReference type="InterPro" id="IPR013747">
    <property type="entry name" value="ACP_syn_III_C"/>
</dbReference>
<dbReference type="SUPFAM" id="SSF53901">
    <property type="entry name" value="Thiolase-like"/>
    <property type="match status" value="1"/>
</dbReference>
<dbReference type="Pfam" id="PF08545">
    <property type="entry name" value="ACP_syn_III"/>
    <property type="match status" value="1"/>
</dbReference>
<comment type="caution">
    <text evidence="5">The sequence shown here is derived from an EMBL/GenBank/DDBJ whole genome shotgun (WGS) entry which is preliminary data.</text>
</comment>
<dbReference type="GO" id="GO:0033818">
    <property type="term" value="F:beta-ketoacyl-acyl-carrier-protein synthase III activity"/>
    <property type="evidence" value="ECO:0007669"/>
    <property type="project" value="UniProtKB-EC"/>
</dbReference>
<keyword evidence="2 5" id="KW-0012">Acyltransferase</keyword>
<protein>
    <submittedName>
        <fullName evidence="5">3-oxoacyl-[acyl-carrier-protein] synthase-3</fullName>
        <ecNumber evidence="5">2.3.1.180</ecNumber>
    </submittedName>
</protein>
<dbReference type="EC" id="2.3.1.180" evidence="5"/>
<gene>
    <name evidence="5" type="ORF">F4559_004722</name>
</gene>
<organism evidence="5 6">
    <name type="scientific">Saccharothrix violaceirubra</name>
    <dbReference type="NCBI Taxonomy" id="413306"/>
    <lineage>
        <taxon>Bacteria</taxon>
        <taxon>Bacillati</taxon>
        <taxon>Actinomycetota</taxon>
        <taxon>Actinomycetes</taxon>
        <taxon>Pseudonocardiales</taxon>
        <taxon>Pseudonocardiaceae</taxon>
        <taxon>Saccharothrix</taxon>
    </lineage>
</organism>
<feature type="domain" description="Beta-ketoacyl-[acyl-carrier-protein] synthase III C-terminal" evidence="3">
    <location>
        <begin position="246"/>
        <end position="337"/>
    </location>
</feature>
<dbReference type="InterPro" id="IPR013751">
    <property type="entry name" value="ACP_syn_III_N"/>
</dbReference>
<dbReference type="GO" id="GO:0004315">
    <property type="term" value="F:3-oxoacyl-[acyl-carrier-protein] synthase activity"/>
    <property type="evidence" value="ECO:0007669"/>
    <property type="project" value="InterPro"/>
</dbReference>
<proteinExistence type="predicted"/>
<dbReference type="GO" id="GO:0044550">
    <property type="term" value="P:secondary metabolite biosynthetic process"/>
    <property type="evidence" value="ECO:0007669"/>
    <property type="project" value="TreeGrafter"/>
</dbReference>
<dbReference type="Proteomes" id="UP000542674">
    <property type="component" value="Unassembled WGS sequence"/>
</dbReference>
<sequence length="345" mass="36512">MRADDVYLAGVGVHLPPAVPTAHAVARGDYPEADRNAAGYRSVLVAGDLPAPDMAVDAARAALRHAGLPADAFGALIHSTTYHQGPDGWSAPHYVLRETLDRPISAVELRQGCVGMISALELAVHRLTADREHDAVLLTTADNFSVPIVDRWRAAKLFVLGDGGAAAVVSRRGGFARVLSVAAYSNPGMEALHRGGERLFPPGITRGISLNFEERSDYWRAQWAKGVTPPMGHLGECVAGAADRALADAGIDLAKIARVCHVGFARGPLHAIYLDALGIEPERGTWEVTSRTGHVGAADPFIGLEHLWRTGEVGPGDHVLLIANAPGMEAGCAVLEIVEPPETEE</sequence>
<dbReference type="GO" id="GO:0006633">
    <property type="term" value="P:fatty acid biosynthetic process"/>
    <property type="evidence" value="ECO:0007669"/>
    <property type="project" value="InterPro"/>
</dbReference>
<evidence type="ECO:0000256" key="2">
    <source>
        <dbReference type="ARBA" id="ARBA00023315"/>
    </source>
</evidence>
<dbReference type="AlphaFoldDB" id="A0A7W7T6A3"/>
<dbReference type="PANTHER" id="PTHR34069">
    <property type="entry name" value="3-OXOACYL-[ACYL-CARRIER-PROTEIN] SYNTHASE 3"/>
    <property type="match status" value="1"/>
</dbReference>